<dbReference type="Gene3D" id="3.30.70.330">
    <property type="match status" value="1"/>
</dbReference>
<dbReference type="GO" id="GO:0003723">
    <property type="term" value="F:RNA binding"/>
    <property type="evidence" value="ECO:0007669"/>
    <property type="project" value="InterPro"/>
</dbReference>
<protein>
    <recommendedName>
        <fullName evidence="2">RRM domain-containing protein</fullName>
    </recommendedName>
</protein>
<evidence type="ECO:0000313" key="4">
    <source>
        <dbReference type="Proteomes" id="UP000054251"/>
    </source>
</evidence>
<dbReference type="InterPro" id="IPR000504">
    <property type="entry name" value="RRM_dom"/>
</dbReference>
<dbReference type="Pfam" id="PF00076">
    <property type="entry name" value="RRM_1"/>
    <property type="match status" value="1"/>
</dbReference>
<feature type="domain" description="RRM" evidence="2">
    <location>
        <begin position="15"/>
        <end position="41"/>
    </location>
</feature>
<name>A0A0V1PZ70_9ASCO</name>
<comment type="caution">
    <text evidence="3">The sequence shown here is derived from an EMBL/GenBank/DDBJ whole genome shotgun (WGS) entry which is preliminary data.</text>
</comment>
<dbReference type="InterPro" id="IPR035979">
    <property type="entry name" value="RBD_domain_sf"/>
</dbReference>
<sequence length="140" mass="15464">MQRAISLRQKTVSVLVTFKKEEDLTSAIKELNGKKLNGRPVYLKAAHLSKIEEVANAAKISAIPSKSPPTTATADDEAQEQKANTTAETSTLLDMFKETQKRIQGKYKETIERLIKPSEPLLDEEEEAKQSVPNGEVIVA</sequence>
<dbReference type="AlphaFoldDB" id="A0A0V1PZ70"/>
<feature type="region of interest" description="Disordered" evidence="1">
    <location>
        <begin position="61"/>
        <end position="88"/>
    </location>
</feature>
<proteinExistence type="predicted"/>
<accession>A0A0V1PZ70</accession>
<evidence type="ECO:0000259" key="2">
    <source>
        <dbReference type="Pfam" id="PF00076"/>
    </source>
</evidence>
<feature type="region of interest" description="Disordered" evidence="1">
    <location>
        <begin position="117"/>
        <end position="140"/>
    </location>
</feature>
<gene>
    <name evidence="3" type="ORF">AC631_02752</name>
</gene>
<evidence type="ECO:0000313" key="3">
    <source>
        <dbReference type="EMBL" id="KSA01458.1"/>
    </source>
</evidence>
<reference evidence="3 4" key="1">
    <citation type="submission" date="2015-11" db="EMBL/GenBank/DDBJ databases">
        <title>The genome of Debaryomyces fabryi.</title>
        <authorList>
            <person name="Tafer H."/>
            <person name="Lopandic K."/>
        </authorList>
    </citation>
    <scope>NUCLEOTIDE SEQUENCE [LARGE SCALE GENOMIC DNA]</scope>
    <source>
        <strain evidence="3 4">CBS 789</strain>
    </source>
</reference>
<dbReference type="OrthoDB" id="439808at2759"/>
<dbReference type="SUPFAM" id="SSF54928">
    <property type="entry name" value="RNA-binding domain, RBD"/>
    <property type="match status" value="1"/>
</dbReference>
<dbReference type="InterPro" id="IPR012677">
    <property type="entry name" value="Nucleotide-bd_a/b_plait_sf"/>
</dbReference>
<dbReference type="Proteomes" id="UP000054251">
    <property type="component" value="Unassembled WGS sequence"/>
</dbReference>
<dbReference type="EMBL" id="LMYN01000052">
    <property type="protein sequence ID" value="KSA01458.1"/>
    <property type="molecule type" value="Genomic_DNA"/>
</dbReference>
<organism evidence="3 4">
    <name type="scientific">Debaryomyces fabryi</name>
    <dbReference type="NCBI Taxonomy" id="58627"/>
    <lineage>
        <taxon>Eukaryota</taxon>
        <taxon>Fungi</taxon>
        <taxon>Dikarya</taxon>
        <taxon>Ascomycota</taxon>
        <taxon>Saccharomycotina</taxon>
        <taxon>Pichiomycetes</taxon>
        <taxon>Debaryomycetaceae</taxon>
        <taxon>Debaryomyces</taxon>
    </lineage>
</organism>
<evidence type="ECO:0000256" key="1">
    <source>
        <dbReference type="SAM" id="MobiDB-lite"/>
    </source>
</evidence>
<dbReference type="GeneID" id="26839761"/>
<keyword evidence="4" id="KW-1185">Reference proteome</keyword>
<dbReference type="RefSeq" id="XP_015467560.1">
    <property type="nucleotide sequence ID" value="XM_015611582.1"/>
</dbReference>